<dbReference type="GO" id="GO:0009279">
    <property type="term" value="C:cell outer membrane"/>
    <property type="evidence" value="ECO:0007669"/>
    <property type="project" value="UniProtKB-SubCell"/>
</dbReference>
<keyword evidence="2" id="KW-0812">Transmembrane</keyword>
<comment type="similarity">
    <text evidence="1 2">Belongs to the outer membrane factor (OMF) (TC 1.B.17) family.</text>
</comment>
<dbReference type="PANTHER" id="PTHR30203">
    <property type="entry name" value="OUTER MEMBRANE CATION EFFLUX PROTEIN"/>
    <property type="match status" value="1"/>
</dbReference>
<dbReference type="Gene3D" id="1.20.1600.10">
    <property type="entry name" value="Outer membrane efflux proteins (OEP)"/>
    <property type="match status" value="1"/>
</dbReference>
<dbReference type="GO" id="GO:0015562">
    <property type="term" value="F:efflux transmembrane transporter activity"/>
    <property type="evidence" value="ECO:0007669"/>
    <property type="project" value="InterPro"/>
</dbReference>
<dbReference type="Pfam" id="PF02321">
    <property type="entry name" value="OEP"/>
    <property type="match status" value="2"/>
</dbReference>
<dbReference type="Proteomes" id="UP000236745">
    <property type="component" value="Unassembled WGS sequence"/>
</dbReference>
<sequence>MSDPLLSTRRFPQSFPQSRVVRLGLAVALLSLLAGCTALGLDFEKPQPDAPDSWSQWHSGDQATHQLNVDNASTSLLWWREFNDPLLEELQSRMAANNPDLQTAALSFIRARLQQQIAGAQSVDLNASGTAGRQRISENSPSMRMAEISAPGNADQLIERLAKPYTLYQAGFDASWEPDFWGRISRSVEAAGAEMRASAAELEEIRLALSAELARAYFQFLSVDQQIALLEEQIDLGEEQLELLQAQQAAGMITELPLERQLTQLRELNAGLPPLKSQAAALENAMAQLLGERPGALATLLEKAGDQLADKPLDNPFKLGLSSELAQRRPDIQAAEARLHAATAQIGVARADLYPRITLNAGFGFETYNDSTIGEWTSRQWNIGPGFYLPLFNQGRLQKRVELTEVAQQQAAIQYRKTVLTAWQEIDDALTGYSAERERHDRLTEQQQSLSRQLELITANRAAGLTDSSAELQARSALHGIERQLADSRARLNIQRVAVYKAVGGGV</sequence>
<keyword evidence="2" id="KW-1134">Transmembrane beta strand</keyword>
<evidence type="ECO:0000256" key="3">
    <source>
        <dbReference type="SAM" id="Coils"/>
    </source>
</evidence>
<comment type="subcellular location">
    <subcellularLocation>
        <location evidence="2">Cell outer membrane</location>
        <topology evidence="2">Lipid-anchor</topology>
    </subcellularLocation>
</comment>
<accession>A0A1H6CRD6</accession>
<dbReference type="NCBIfam" id="TIGR01845">
    <property type="entry name" value="outer_NodT"/>
    <property type="match status" value="1"/>
</dbReference>
<evidence type="ECO:0000313" key="5">
    <source>
        <dbReference type="Proteomes" id="UP000236745"/>
    </source>
</evidence>
<evidence type="ECO:0000256" key="2">
    <source>
        <dbReference type="RuleBase" id="RU362097"/>
    </source>
</evidence>
<dbReference type="RefSeq" id="WP_104004463.1">
    <property type="nucleotide sequence ID" value="NZ_FNVQ01000004.1"/>
</dbReference>
<name>A0A1H6CRD6_9GAMM</name>
<dbReference type="EMBL" id="FNVQ01000004">
    <property type="protein sequence ID" value="SEG75428.1"/>
    <property type="molecule type" value="Genomic_DNA"/>
</dbReference>
<keyword evidence="2" id="KW-0564">Palmitate</keyword>
<keyword evidence="3" id="KW-0175">Coiled coil</keyword>
<keyword evidence="2" id="KW-0472">Membrane</keyword>
<dbReference type="Gene3D" id="2.20.200.10">
    <property type="entry name" value="Outer membrane efflux proteins (OEP)"/>
    <property type="match status" value="1"/>
</dbReference>
<evidence type="ECO:0000313" key="4">
    <source>
        <dbReference type="EMBL" id="SEG75428.1"/>
    </source>
</evidence>
<dbReference type="AlphaFoldDB" id="A0A1H6CRD6"/>
<dbReference type="PANTHER" id="PTHR30203:SF25">
    <property type="entry name" value="OUTER MEMBRANE PROTEIN-RELATED"/>
    <property type="match status" value="1"/>
</dbReference>
<dbReference type="InterPro" id="IPR003423">
    <property type="entry name" value="OMP_efflux"/>
</dbReference>
<dbReference type="SUPFAM" id="SSF56954">
    <property type="entry name" value="Outer membrane efflux proteins (OEP)"/>
    <property type="match status" value="1"/>
</dbReference>
<reference evidence="4 5" key="1">
    <citation type="submission" date="2016-10" db="EMBL/GenBank/DDBJ databases">
        <authorList>
            <person name="de Groot N.N."/>
        </authorList>
    </citation>
    <scope>NUCLEOTIDE SEQUENCE [LARGE SCALE GENOMIC DNA]</scope>
    <source>
        <strain evidence="4 5">DSM 22012</strain>
    </source>
</reference>
<dbReference type="InterPro" id="IPR010131">
    <property type="entry name" value="MdtP/NodT-like"/>
</dbReference>
<protein>
    <submittedName>
        <fullName evidence="4">Efflux transporter, outer membrane factor (OMF) lipoprotein, NodT family</fullName>
    </submittedName>
</protein>
<keyword evidence="2 4" id="KW-0449">Lipoprotein</keyword>
<evidence type="ECO:0000256" key="1">
    <source>
        <dbReference type="ARBA" id="ARBA00007613"/>
    </source>
</evidence>
<gene>
    <name evidence="4" type="ORF">SAMN05444390_10459</name>
</gene>
<keyword evidence="5" id="KW-1185">Reference proteome</keyword>
<feature type="coiled-coil region" evidence="3">
    <location>
        <begin position="433"/>
        <end position="460"/>
    </location>
</feature>
<proteinExistence type="inferred from homology"/>
<organism evidence="4 5">
    <name type="scientific">Marinobacterium lutimaris</name>
    <dbReference type="NCBI Taxonomy" id="568106"/>
    <lineage>
        <taxon>Bacteria</taxon>
        <taxon>Pseudomonadati</taxon>
        <taxon>Pseudomonadota</taxon>
        <taxon>Gammaproteobacteria</taxon>
        <taxon>Oceanospirillales</taxon>
        <taxon>Oceanospirillaceae</taxon>
        <taxon>Marinobacterium</taxon>
    </lineage>
</organism>
<dbReference type="OrthoDB" id="9770517at2"/>